<dbReference type="EMBL" id="BNED01000003">
    <property type="protein sequence ID" value="GHI74799.1"/>
    <property type="molecule type" value="Genomic_DNA"/>
</dbReference>
<dbReference type="InterPro" id="IPR025334">
    <property type="entry name" value="DUF4240"/>
</dbReference>
<reference evidence="3" key="1">
    <citation type="submission" date="2023-07" db="EMBL/GenBank/DDBJ databases">
        <title>Whole genome shotgun sequence of Streptomyces spororaveus NBRC 15456.</title>
        <authorList>
            <person name="Komaki H."/>
            <person name="Tamura T."/>
        </authorList>
    </citation>
    <scope>NUCLEOTIDE SEQUENCE [LARGE SCALE GENOMIC DNA]</scope>
    <source>
        <strain evidence="3">NBRC 15456</strain>
    </source>
</reference>
<name>A0ABQ3T359_9ACTN</name>
<dbReference type="Pfam" id="PF14024">
    <property type="entry name" value="DUF4240"/>
    <property type="match status" value="1"/>
</dbReference>
<sequence>MLTGMNEDAFWQLIEDCRPTEPDPDADLLADTLTERLARSPLPLVTGFAERLSWALYRLDRKEYGHDLGADAFLYTRAAVVAAGRTAFDSVLKDPAAFTPYATDLVWAESLLYTPDRAYRRITGQEWDRNTRYSYESYSNTGGWTD</sequence>
<evidence type="ECO:0000313" key="2">
    <source>
        <dbReference type="EMBL" id="GHI74799.1"/>
    </source>
</evidence>
<dbReference type="Proteomes" id="UP000608522">
    <property type="component" value="Unassembled WGS sequence"/>
</dbReference>
<proteinExistence type="predicted"/>
<organism evidence="2 3">
    <name type="scientific">Streptomyces spororaveus</name>
    <dbReference type="NCBI Taxonomy" id="284039"/>
    <lineage>
        <taxon>Bacteria</taxon>
        <taxon>Bacillati</taxon>
        <taxon>Actinomycetota</taxon>
        <taxon>Actinomycetes</taxon>
        <taxon>Kitasatosporales</taxon>
        <taxon>Streptomycetaceae</taxon>
        <taxon>Streptomyces</taxon>
    </lineage>
</organism>
<feature type="domain" description="DUF4240" evidence="1">
    <location>
        <begin position="5"/>
        <end position="121"/>
    </location>
</feature>
<keyword evidence="3" id="KW-1185">Reference proteome</keyword>
<evidence type="ECO:0000313" key="3">
    <source>
        <dbReference type="Proteomes" id="UP000608522"/>
    </source>
</evidence>
<accession>A0ABQ3T359</accession>
<comment type="caution">
    <text evidence="2">The sequence shown here is derived from an EMBL/GenBank/DDBJ whole genome shotgun (WGS) entry which is preliminary data.</text>
</comment>
<gene>
    <name evidence="2" type="ORF">Sspor_03600</name>
</gene>
<evidence type="ECO:0000259" key="1">
    <source>
        <dbReference type="Pfam" id="PF14024"/>
    </source>
</evidence>
<protein>
    <recommendedName>
        <fullName evidence="1">DUF4240 domain-containing protein</fullName>
    </recommendedName>
</protein>